<evidence type="ECO:0000313" key="2">
    <source>
        <dbReference type="EMBL" id="GAA2707291.1"/>
    </source>
</evidence>
<dbReference type="InterPro" id="IPR000600">
    <property type="entry name" value="ROK"/>
</dbReference>
<reference evidence="3" key="1">
    <citation type="journal article" date="2019" name="Int. J. Syst. Evol. Microbiol.">
        <title>The Global Catalogue of Microorganisms (GCM) 10K type strain sequencing project: providing services to taxonomists for standard genome sequencing and annotation.</title>
        <authorList>
            <consortium name="The Broad Institute Genomics Platform"/>
            <consortium name="The Broad Institute Genome Sequencing Center for Infectious Disease"/>
            <person name="Wu L."/>
            <person name="Ma J."/>
        </authorList>
    </citation>
    <scope>NUCLEOTIDE SEQUENCE [LARGE SCALE GENOMIC DNA]</scope>
    <source>
        <strain evidence="3">JCM 4542</strain>
    </source>
</reference>
<keyword evidence="3" id="KW-1185">Reference proteome</keyword>
<dbReference type="RefSeq" id="WP_344432595.1">
    <property type="nucleotide sequence ID" value="NZ_BAAASL010000001.1"/>
</dbReference>
<evidence type="ECO:0000313" key="3">
    <source>
        <dbReference type="Proteomes" id="UP001500886"/>
    </source>
</evidence>
<gene>
    <name evidence="2" type="ORF">GCM10010315_01490</name>
</gene>
<proteinExistence type="inferred from homology"/>
<protein>
    <submittedName>
        <fullName evidence="2">ROK family protein</fullName>
    </submittedName>
</protein>
<dbReference type="InterPro" id="IPR043129">
    <property type="entry name" value="ATPase_NBD"/>
</dbReference>
<dbReference type="PANTHER" id="PTHR18964:SF149">
    <property type="entry name" value="BIFUNCTIONAL UDP-N-ACETYLGLUCOSAMINE 2-EPIMERASE_N-ACETYLMANNOSAMINE KINASE"/>
    <property type="match status" value="1"/>
</dbReference>
<dbReference type="Proteomes" id="UP001500886">
    <property type="component" value="Unassembled WGS sequence"/>
</dbReference>
<organism evidence="2 3">
    <name type="scientific">Streptomyces luteosporeus</name>
    <dbReference type="NCBI Taxonomy" id="173856"/>
    <lineage>
        <taxon>Bacteria</taxon>
        <taxon>Bacillati</taxon>
        <taxon>Actinomycetota</taxon>
        <taxon>Actinomycetes</taxon>
        <taxon>Kitasatosporales</taxon>
        <taxon>Streptomycetaceae</taxon>
        <taxon>Streptomyces</taxon>
    </lineage>
</organism>
<dbReference type="Pfam" id="PF00480">
    <property type="entry name" value="ROK"/>
    <property type="match status" value="1"/>
</dbReference>
<comment type="caution">
    <text evidence="2">The sequence shown here is derived from an EMBL/GenBank/DDBJ whole genome shotgun (WGS) entry which is preliminary data.</text>
</comment>
<accession>A0ABP6FXW7</accession>
<evidence type="ECO:0000256" key="1">
    <source>
        <dbReference type="ARBA" id="ARBA00006479"/>
    </source>
</evidence>
<sequence>MKHVIALDVGGTTIKAALVAPDHTLLYETRRPTGRERGPDAVVDGILGLAAELRAVGEERYGQGAVAAGVAVPGIVDTASGTAVYAANLGWRDVPLRDVLAERLGGIPVAVGHDVRTGGLAEGRIGAGRGADRFLFVPLGTGIAGAIGIDGRIEAGAHGNAGEIGHVAVRTGPDAPLCGCGGRGCLETLASASAVSRAWAEASGDPAADAAGCARAVEAGDERARAVWQRAVDALADGLVVAVSLLDPGTLIIGGGLAEAGGTLFAPLRAAVAERVTFRKLPLIVPAALGDAAGCLGAGLLAWDLLAVPTDTTDDTTEVSAR</sequence>
<dbReference type="SUPFAM" id="SSF53067">
    <property type="entry name" value="Actin-like ATPase domain"/>
    <property type="match status" value="1"/>
</dbReference>
<dbReference type="Gene3D" id="3.30.420.40">
    <property type="match status" value="2"/>
</dbReference>
<name>A0ABP6FXW7_9ACTN</name>
<comment type="similarity">
    <text evidence="1">Belongs to the ROK (NagC/XylR) family.</text>
</comment>
<dbReference type="EMBL" id="BAAASL010000001">
    <property type="protein sequence ID" value="GAA2707291.1"/>
    <property type="molecule type" value="Genomic_DNA"/>
</dbReference>
<dbReference type="PANTHER" id="PTHR18964">
    <property type="entry name" value="ROK (REPRESSOR, ORF, KINASE) FAMILY"/>
    <property type="match status" value="1"/>
</dbReference>